<comment type="similarity">
    <text evidence="1">Belongs to the transposase 8 family.</text>
</comment>
<accession>A0ABU2HN00</accession>
<proteinExistence type="inferred from homology"/>
<feature type="compositionally biased region" description="Polar residues" evidence="2">
    <location>
        <begin position="76"/>
        <end position="89"/>
    </location>
</feature>
<dbReference type="SUPFAM" id="SSF46689">
    <property type="entry name" value="Homeodomain-like"/>
    <property type="match status" value="1"/>
</dbReference>
<dbReference type="EMBL" id="JAVMBO010000018">
    <property type="protein sequence ID" value="MDS1311700.1"/>
    <property type="molecule type" value="Genomic_DNA"/>
</dbReference>
<dbReference type="NCBIfam" id="NF047595">
    <property type="entry name" value="IS66_ISRel24_TnpA"/>
    <property type="match status" value="1"/>
</dbReference>
<organism evidence="3 4">
    <name type="scientific">Marinobacter xiaoshiensis</name>
    <dbReference type="NCBI Taxonomy" id="3073652"/>
    <lineage>
        <taxon>Bacteria</taxon>
        <taxon>Pseudomonadati</taxon>
        <taxon>Pseudomonadota</taxon>
        <taxon>Gammaproteobacteria</taxon>
        <taxon>Pseudomonadales</taxon>
        <taxon>Marinobacteraceae</taxon>
        <taxon>Marinobacter</taxon>
    </lineage>
</organism>
<comment type="caution">
    <text evidence="3">The sequence shown here is derived from an EMBL/GenBank/DDBJ whole genome shotgun (WGS) entry which is preliminary data.</text>
</comment>
<name>A0ABU2HN00_9GAMM</name>
<evidence type="ECO:0000256" key="2">
    <source>
        <dbReference type="SAM" id="MobiDB-lite"/>
    </source>
</evidence>
<dbReference type="Gene3D" id="1.10.10.60">
    <property type="entry name" value="Homeodomain-like"/>
    <property type="match status" value="1"/>
</dbReference>
<dbReference type="InterPro" id="IPR002514">
    <property type="entry name" value="Transposase_8"/>
</dbReference>
<dbReference type="Pfam" id="PF01527">
    <property type="entry name" value="HTH_Tnp_1"/>
    <property type="match status" value="1"/>
</dbReference>
<reference evidence="3" key="1">
    <citation type="submission" date="2023-09" db="EMBL/GenBank/DDBJ databases">
        <title>Marinobacter sediminicola sp. nov. and Marinobacter maritimum sp. nov., isolated from marine sediment.</title>
        <authorList>
            <person name="An J."/>
        </authorList>
    </citation>
    <scope>NUCLEOTIDE SEQUENCE</scope>
    <source>
        <strain evidence="3">F60267</strain>
    </source>
</reference>
<sequence>MNELSVTKPYQRRRRFSREFKADIIRQCQEPGASVSRISLDNGLNANMVRRWISEARRANKATSKTPGFVPVNLPTVDSAQSNQSVPNKRSTIRIEIPRAGGAVVVEWPAEQAHQCAALLRDLLG</sequence>
<evidence type="ECO:0000313" key="3">
    <source>
        <dbReference type="EMBL" id="MDS1311700.1"/>
    </source>
</evidence>
<protein>
    <submittedName>
        <fullName evidence="3">Transposase</fullName>
    </submittedName>
</protein>
<dbReference type="Proteomes" id="UP001267407">
    <property type="component" value="Unassembled WGS sequence"/>
</dbReference>
<evidence type="ECO:0000313" key="4">
    <source>
        <dbReference type="Proteomes" id="UP001267407"/>
    </source>
</evidence>
<evidence type="ECO:0000256" key="1">
    <source>
        <dbReference type="ARBA" id="ARBA00009964"/>
    </source>
</evidence>
<feature type="region of interest" description="Disordered" evidence="2">
    <location>
        <begin position="64"/>
        <end position="89"/>
    </location>
</feature>
<gene>
    <name evidence="3" type="ORF">RKA07_16485</name>
</gene>
<keyword evidence="4" id="KW-1185">Reference proteome</keyword>
<dbReference type="InterPro" id="IPR009057">
    <property type="entry name" value="Homeodomain-like_sf"/>
</dbReference>
<dbReference type="RefSeq" id="WP_310966855.1">
    <property type="nucleotide sequence ID" value="NZ_JAVMBO010000018.1"/>
</dbReference>